<dbReference type="AlphaFoldDB" id="A0A2S2QJK1"/>
<accession>A0A2S2QJK1</accession>
<evidence type="ECO:0000313" key="1">
    <source>
        <dbReference type="EMBL" id="MBY77352.1"/>
    </source>
</evidence>
<dbReference type="EMBL" id="GGMS01008149">
    <property type="protein sequence ID" value="MBY77352.1"/>
    <property type="molecule type" value="Transcribed_RNA"/>
</dbReference>
<reference evidence="1" key="1">
    <citation type="submission" date="2018-04" db="EMBL/GenBank/DDBJ databases">
        <title>Transcriptome assembly of Sipha flava.</title>
        <authorList>
            <person name="Scully E.D."/>
            <person name="Geib S.M."/>
            <person name="Palmer N.A."/>
            <person name="Koch K."/>
            <person name="Bradshaw J."/>
            <person name="Heng-Moss T."/>
            <person name="Sarath G."/>
        </authorList>
    </citation>
    <scope>NUCLEOTIDE SEQUENCE</scope>
</reference>
<protein>
    <submittedName>
        <fullName evidence="1">Uncharacterized protein</fullName>
    </submittedName>
</protein>
<organism evidence="1">
    <name type="scientific">Sipha flava</name>
    <name type="common">yellow sugarcane aphid</name>
    <dbReference type="NCBI Taxonomy" id="143950"/>
    <lineage>
        <taxon>Eukaryota</taxon>
        <taxon>Metazoa</taxon>
        <taxon>Ecdysozoa</taxon>
        <taxon>Arthropoda</taxon>
        <taxon>Hexapoda</taxon>
        <taxon>Insecta</taxon>
        <taxon>Pterygota</taxon>
        <taxon>Neoptera</taxon>
        <taxon>Paraneoptera</taxon>
        <taxon>Hemiptera</taxon>
        <taxon>Sternorrhyncha</taxon>
        <taxon>Aphidomorpha</taxon>
        <taxon>Aphidoidea</taxon>
        <taxon>Aphididae</taxon>
        <taxon>Sipha</taxon>
    </lineage>
</organism>
<proteinExistence type="predicted"/>
<gene>
    <name evidence="1" type="ORF">g.2770</name>
</gene>
<name>A0A2S2QJK1_9HEMI</name>
<sequence>MFKLRGTTKYISWMTFYLNVVFGKLRENHNTKFQTNLKCLTPVRACGIQLTFFEWQGTTKYISWMTFYLNVVFGKLRENHNTKFQTNLKCLTPVRAYRIQLTFFKWQHHFFLHNRVEYIFLSNFGIRGFL</sequence>